<dbReference type="NCBIfam" id="NF005154">
    <property type="entry name" value="PRK06635.1-2"/>
    <property type="match status" value="1"/>
</dbReference>
<comment type="catalytic activity">
    <reaction evidence="15 16">
        <text>L-aspartate + ATP = 4-phospho-L-aspartate + ADP</text>
        <dbReference type="Rhea" id="RHEA:23776"/>
        <dbReference type="ChEBI" id="CHEBI:29991"/>
        <dbReference type="ChEBI" id="CHEBI:30616"/>
        <dbReference type="ChEBI" id="CHEBI:57535"/>
        <dbReference type="ChEBI" id="CHEBI:456216"/>
        <dbReference type="EC" id="2.7.2.4"/>
    </reaction>
</comment>
<evidence type="ECO:0000256" key="2">
    <source>
        <dbReference type="ARBA" id="ARBA00004766"/>
    </source>
</evidence>
<comment type="function">
    <text evidence="1">Catalyzes the phosphorylation of the beta-carboxyl group of aspartic acid with ATP to yield 4-phospho-L-aspartate, which is involved in the branched biosynthetic pathway leading to the biosynthesis of amino acids lysine, threonine, isoleucine and methionine.</text>
</comment>
<evidence type="ECO:0000256" key="5">
    <source>
        <dbReference type="ARBA" id="ARBA00010122"/>
    </source>
</evidence>
<dbReference type="SUPFAM" id="SSF55021">
    <property type="entry name" value="ACT-like"/>
    <property type="match status" value="2"/>
</dbReference>
<dbReference type="PANTHER" id="PTHR21499">
    <property type="entry name" value="ASPARTATE KINASE"/>
    <property type="match status" value="1"/>
</dbReference>
<accession>A0ABQ4GJS4</accession>
<evidence type="ECO:0000256" key="13">
    <source>
        <dbReference type="ARBA" id="ARBA00022915"/>
    </source>
</evidence>
<gene>
    <name evidence="20" type="ORF">Msi02_24820</name>
</gene>
<evidence type="ECO:0000256" key="6">
    <source>
        <dbReference type="ARBA" id="ARBA00013059"/>
    </source>
</evidence>
<evidence type="ECO:0000259" key="19">
    <source>
        <dbReference type="Pfam" id="PF22468"/>
    </source>
</evidence>
<feature type="domain" description="Aspartokinase ACT" evidence="19">
    <location>
        <begin position="354"/>
        <end position="412"/>
    </location>
</feature>
<keyword evidence="10" id="KW-0547">Nucleotide-binding</keyword>
<dbReference type="Pfam" id="PF22468">
    <property type="entry name" value="ACT_9"/>
    <property type="match status" value="1"/>
</dbReference>
<keyword evidence="8 17" id="KW-0028">Amino-acid biosynthesis</keyword>
<dbReference type="PIRSF" id="PIRSF000726">
    <property type="entry name" value="Asp_kin"/>
    <property type="match status" value="1"/>
</dbReference>
<evidence type="ECO:0000256" key="16">
    <source>
        <dbReference type="RuleBase" id="RU003448"/>
    </source>
</evidence>
<feature type="domain" description="Aspartate/glutamate/uridylate kinase" evidence="18">
    <location>
        <begin position="17"/>
        <end position="242"/>
    </location>
</feature>
<dbReference type="Pfam" id="PF00696">
    <property type="entry name" value="AA_kinase"/>
    <property type="match status" value="1"/>
</dbReference>
<name>A0ABQ4GJS4_9ACTN</name>
<dbReference type="PROSITE" id="PS00324">
    <property type="entry name" value="ASPARTOKINASE"/>
    <property type="match status" value="1"/>
</dbReference>
<dbReference type="Gene3D" id="3.40.1160.10">
    <property type="entry name" value="Acetylglutamate kinase-like"/>
    <property type="match status" value="1"/>
</dbReference>
<dbReference type="InterPro" id="IPR001048">
    <property type="entry name" value="Asp/Glu/Uridylate_kinase"/>
</dbReference>
<dbReference type="InterPro" id="IPR036393">
    <property type="entry name" value="AceGlu_kinase-like_sf"/>
</dbReference>
<keyword evidence="9 16" id="KW-0808">Transferase</keyword>
<evidence type="ECO:0000256" key="8">
    <source>
        <dbReference type="ARBA" id="ARBA00022605"/>
    </source>
</evidence>
<dbReference type="NCBIfam" id="NF005155">
    <property type="entry name" value="PRK06635.1-4"/>
    <property type="match status" value="1"/>
</dbReference>
<dbReference type="InterPro" id="IPR054352">
    <property type="entry name" value="ACT_Aspartokinase"/>
</dbReference>
<reference evidence="20 21" key="1">
    <citation type="submission" date="2021-01" db="EMBL/GenBank/DDBJ databases">
        <title>Whole genome shotgun sequence of Microbispora siamensis NBRC 104113.</title>
        <authorList>
            <person name="Komaki H."/>
            <person name="Tamura T."/>
        </authorList>
    </citation>
    <scope>NUCLEOTIDE SEQUENCE [LARGE SCALE GENOMIC DNA]</scope>
    <source>
        <strain evidence="20 21">NBRC 104113</strain>
    </source>
</reference>
<comment type="caution">
    <text evidence="20">The sequence shown here is derived from an EMBL/GenBank/DDBJ whole genome shotgun (WGS) entry which is preliminary data.</text>
</comment>
<evidence type="ECO:0000313" key="20">
    <source>
        <dbReference type="EMBL" id="GIH61665.1"/>
    </source>
</evidence>
<evidence type="ECO:0000256" key="9">
    <source>
        <dbReference type="ARBA" id="ARBA00022679"/>
    </source>
</evidence>
<evidence type="ECO:0000256" key="1">
    <source>
        <dbReference type="ARBA" id="ARBA00002843"/>
    </source>
</evidence>
<sequence>MPRSNGKDNRISHHTPVVQKYGGSSLATLEQIEGVAKRVRESGEAGNPVVVVVSARGDTTDELLRLAREVGAETSGREVDQLLGVGETASAALLALALHRLGVPAYSLSGVQTGILATGTHGRGVIVAVDTEPITKVLALGAVAVVAGFQGMNERLDLITLGRGGSDTTAVAIAAELGADRCEIYTDVDGVYTADPRIVPPASLIPLIDVDVMAEMSSAGAQVLHSRAVDLAAAHGVDIHVLHSTRPGPGSVIAARSDTRREMLESSGSVTGVAVDAQVARVGLLLPDADATAQLFDFFARESIFVDMATLHDAEGGIRVGMTVDGADVDAVRSYVTSTFHGEAPEVDRAVAKISVVGRGLLTSPECAARALRRLRRAGIAVNAVATSQLRISMTVPADAAVRAARLLHREFGLESLDTEVGSTSPVPA</sequence>
<comment type="similarity">
    <text evidence="5 16">Belongs to the aspartokinase family.</text>
</comment>
<comment type="pathway">
    <text evidence="2 17">Amino-acid biosynthesis; L-lysine biosynthesis via DAP pathway; (S)-tetrahydrodipicolinate from L-aspartate: step 1/4.</text>
</comment>
<dbReference type="SUPFAM" id="SSF53633">
    <property type="entry name" value="Carbamate kinase-like"/>
    <property type="match status" value="1"/>
</dbReference>
<proteinExistence type="inferred from homology"/>
<organism evidence="20 21">
    <name type="scientific">Microbispora siamensis</name>
    <dbReference type="NCBI Taxonomy" id="564413"/>
    <lineage>
        <taxon>Bacteria</taxon>
        <taxon>Bacillati</taxon>
        <taxon>Actinomycetota</taxon>
        <taxon>Actinomycetes</taxon>
        <taxon>Streptosporangiales</taxon>
        <taxon>Streptosporangiaceae</taxon>
        <taxon>Microbispora</taxon>
    </lineage>
</organism>
<evidence type="ECO:0000259" key="18">
    <source>
        <dbReference type="Pfam" id="PF00696"/>
    </source>
</evidence>
<evidence type="ECO:0000256" key="10">
    <source>
        <dbReference type="ARBA" id="ARBA00022741"/>
    </source>
</evidence>
<evidence type="ECO:0000256" key="11">
    <source>
        <dbReference type="ARBA" id="ARBA00022777"/>
    </source>
</evidence>
<dbReference type="EC" id="2.7.2.4" evidence="6 16"/>
<evidence type="ECO:0000256" key="12">
    <source>
        <dbReference type="ARBA" id="ARBA00022840"/>
    </source>
</evidence>
<evidence type="ECO:0000256" key="14">
    <source>
        <dbReference type="ARBA" id="ARBA00023154"/>
    </source>
</evidence>
<dbReference type="InterPro" id="IPR001341">
    <property type="entry name" value="Asp_kinase"/>
</dbReference>
<protein>
    <recommendedName>
        <fullName evidence="7 16">Aspartokinase</fullName>
        <ecNumber evidence="6 16">2.7.2.4</ecNumber>
    </recommendedName>
</protein>
<evidence type="ECO:0000256" key="7">
    <source>
        <dbReference type="ARBA" id="ARBA00016273"/>
    </source>
</evidence>
<keyword evidence="11 16" id="KW-0418">Kinase</keyword>
<comment type="pathway">
    <text evidence="3 17">Amino-acid biosynthesis; L-methionine biosynthesis via de novo pathway; L-homoserine from L-aspartate: step 1/3.</text>
</comment>
<dbReference type="EMBL" id="BOOF01000011">
    <property type="protein sequence ID" value="GIH61665.1"/>
    <property type="molecule type" value="Genomic_DNA"/>
</dbReference>
<keyword evidence="13" id="KW-0220">Diaminopimelate biosynthesis</keyword>
<dbReference type="InterPro" id="IPR041740">
    <property type="entry name" value="AKii-LysC-BS"/>
</dbReference>
<dbReference type="Gene3D" id="3.30.2130.10">
    <property type="entry name" value="VC0802-like"/>
    <property type="match status" value="1"/>
</dbReference>
<evidence type="ECO:0000313" key="21">
    <source>
        <dbReference type="Proteomes" id="UP000660454"/>
    </source>
</evidence>
<dbReference type="CDD" id="cd04261">
    <property type="entry name" value="AAK_AKii-LysC-BS"/>
    <property type="match status" value="1"/>
</dbReference>
<evidence type="ECO:0000256" key="3">
    <source>
        <dbReference type="ARBA" id="ARBA00004986"/>
    </source>
</evidence>
<dbReference type="InterPro" id="IPR018042">
    <property type="entry name" value="Aspartate_kinase_CS"/>
</dbReference>
<keyword evidence="21" id="KW-1185">Reference proteome</keyword>
<evidence type="ECO:0000256" key="17">
    <source>
        <dbReference type="RuleBase" id="RU004249"/>
    </source>
</evidence>
<evidence type="ECO:0000256" key="4">
    <source>
        <dbReference type="ARBA" id="ARBA00005139"/>
    </source>
</evidence>
<keyword evidence="12" id="KW-0067">ATP-binding</keyword>
<keyword evidence="14" id="KW-0457">Lysine biosynthesis</keyword>
<evidence type="ECO:0000256" key="15">
    <source>
        <dbReference type="ARBA" id="ARBA00047872"/>
    </source>
</evidence>
<dbReference type="NCBIfam" id="TIGR00657">
    <property type="entry name" value="asp_kinases"/>
    <property type="match status" value="1"/>
</dbReference>
<dbReference type="PANTHER" id="PTHR21499:SF3">
    <property type="entry name" value="ASPARTOKINASE"/>
    <property type="match status" value="1"/>
</dbReference>
<dbReference type="Proteomes" id="UP000660454">
    <property type="component" value="Unassembled WGS sequence"/>
</dbReference>
<dbReference type="InterPro" id="IPR005260">
    <property type="entry name" value="Asp_kin_monofn"/>
</dbReference>
<comment type="pathway">
    <text evidence="4 17">Amino-acid biosynthesis; L-threonine biosynthesis; L-threonine from L-aspartate: step 1/5.</text>
</comment>
<dbReference type="InterPro" id="IPR045865">
    <property type="entry name" value="ACT-like_dom_sf"/>
</dbReference>